<evidence type="ECO:0000313" key="1">
    <source>
        <dbReference type="EMBL" id="TCN73323.1"/>
    </source>
</evidence>
<dbReference type="InterPro" id="IPR012657">
    <property type="entry name" value="23S_rRNA-intervening_sequence"/>
</dbReference>
<dbReference type="OrthoDB" id="9811959at2"/>
<dbReference type="AlphaFoldDB" id="A0A4R2F080"/>
<gene>
    <name evidence="1" type="ORF">CLV25_101548</name>
</gene>
<dbReference type="Gene3D" id="1.20.1440.60">
    <property type="entry name" value="23S rRNA-intervening sequence"/>
    <property type="match status" value="1"/>
</dbReference>
<proteinExistence type="predicted"/>
<accession>A0A4R2F080</accession>
<dbReference type="EMBL" id="SLWB01000001">
    <property type="protein sequence ID" value="TCN73323.1"/>
    <property type="molecule type" value="Genomic_DNA"/>
</dbReference>
<comment type="caution">
    <text evidence="1">The sequence shown here is derived from an EMBL/GenBank/DDBJ whole genome shotgun (WGS) entry which is preliminary data.</text>
</comment>
<dbReference type="RefSeq" id="WP_131838093.1">
    <property type="nucleotide sequence ID" value="NZ_SLWB01000001.1"/>
</dbReference>
<dbReference type="PANTHER" id="PTHR38471:SF2">
    <property type="entry name" value="FOUR HELIX BUNDLE PROTEIN"/>
    <property type="match status" value="1"/>
</dbReference>
<reference evidence="1 2" key="1">
    <citation type="submission" date="2019-03" db="EMBL/GenBank/DDBJ databases">
        <title>Genomic Encyclopedia of Archaeal and Bacterial Type Strains, Phase II (KMG-II): from individual species to whole genera.</title>
        <authorList>
            <person name="Goeker M."/>
        </authorList>
    </citation>
    <scope>NUCLEOTIDE SEQUENCE [LARGE SCALE GENOMIC DNA]</scope>
    <source>
        <strain evidence="1 2">RL-C</strain>
    </source>
</reference>
<dbReference type="PANTHER" id="PTHR38471">
    <property type="entry name" value="FOUR HELIX BUNDLE PROTEIN"/>
    <property type="match status" value="1"/>
</dbReference>
<dbReference type="SUPFAM" id="SSF158446">
    <property type="entry name" value="IVS-encoded protein-like"/>
    <property type="match status" value="1"/>
</dbReference>
<organism evidence="1 2">
    <name type="scientific">Acetobacteroides hydrogenigenes</name>
    <dbReference type="NCBI Taxonomy" id="979970"/>
    <lineage>
        <taxon>Bacteria</taxon>
        <taxon>Pseudomonadati</taxon>
        <taxon>Bacteroidota</taxon>
        <taxon>Bacteroidia</taxon>
        <taxon>Bacteroidales</taxon>
        <taxon>Rikenellaceae</taxon>
        <taxon>Acetobacteroides</taxon>
    </lineage>
</organism>
<name>A0A4R2F080_9BACT</name>
<keyword evidence="2" id="KW-1185">Reference proteome</keyword>
<evidence type="ECO:0000313" key="2">
    <source>
        <dbReference type="Proteomes" id="UP000294830"/>
    </source>
</evidence>
<dbReference type="NCBIfam" id="TIGR02436">
    <property type="entry name" value="four helix bundle protein"/>
    <property type="match status" value="1"/>
</dbReference>
<dbReference type="InterPro" id="IPR036583">
    <property type="entry name" value="23S_rRNA_IVS_sf"/>
</dbReference>
<dbReference type="CDD" id="cd16377">
    <property type="entry name" value="23S_rRNA_IVP_like"/>
    <property type="match status" value="1"/>
</dbReference>
<sequence length="123" mass="13833">MHNFKELNVWQKARAFSKSIYAMTSDFPKEELFGVVSQLRRASISISSNIAEGSGRGSDKDMCRFLDIALGSAFEVESLLYLALDLGYINQNDFDNLNCQVLEIGKMLSSLNQCLVKRQQSNI</sequence>
<dbReference type="Proteomes" id="UP000294830">
    <property type="component" value="Unassembled WGS sequence"/>
</dbReference>
<dbReference type="Pfam" id="PF05635">
    <property type="entry name" value="23S_rRNA_IVP"/>
    <property type="match status" value="1"/>
</dbReference>
<protein>
    <submittedName>
        <fullName evidence="1">Four helix bundle protein</fullName>
    </submittedName>
</protein>